<dbReference type="KEGG" id="bgt:106063299"/>
<dbReference type="Gene3D" id="1.20.1250.20">
    <property type="entry name" value="MFS general substrate transporter like domains"/>
    <property type="match status" value="1"/>
</dbReference>
<evidence type="ECO:0000256" key="2">
    <source>
        <dbReference type="ARBA" id="ARBA00022692"/>
    </source>
</evidence>
<dbReference type="GO" id="GO:0016020">
    <property type="term" value="C:membrane"/>
    <property type="evidence" value="ECO:0007669"/>
    <property type="project" value="UniProtKB-SubCell"/>
</dbReference>
<dbReference type="VEuPathDB" id="VectorBase:BGLB035214"/>
<feature type="transmembrane region" description="Helical" evidence="5">
    <location>
        <begin position="49"/>
        <end position="72"/>
    </location>
</feature>
<accession>A0A2C9LUT7</accession>
<dbReference type="InterPro" id="IPR050382">
    <property type="entry name" value="MFS_Na/Anion_cotransporter"/>
</dbReference>
<keyword evidence="3 5" id="KW-1133">Transmembrane helix</keyword>
<organism evidence="6 7">
    <name type="scientific">Biomphalaria glabrata</name>
    <name type="common">Bloodfluke planorb</name>
    <name type="synonym">Freshwater snail</name>
    <dbReference type="NCBI Taxonomy" id="6526"/>
    <lineage>
        <taxon>Eukaryota</taxon>
        <taxon>Metazoa</taxon>
        <taxon>Spiralia</taxon>
        <taxon>Lophotrochozoa</taxon>
        <taxon>Mollusca</taxon>
        <taxon>Gastropoda</taxon>
        <taxon>Heterobranchia</taxon>
        <taxon>Euthyneura</taxon>
        <taxon>Panpulmonata</taxon>
        <taxon>Hygrophila</taxon>
        <taxon>Lymnaeoidea</taxon>
        <taxon>Planorbidae</taxon>
        <taxon>Biomphalaria</taxon>
    </lineage>
</organism>
<sequence length="145" mass="15513">MMICISFVDCSQPELAMILLTLGISLTGFQYGGGLYMNAGDIAPSYAGVIYGISNTAATIPGFLAPLTIGLLTPDQTQHQWRMVFYISAAIYVFGTVVFVAFSDGNLQAWAAEQTSLGVLEPEETTLELKDIRAADSSEGQSNKC</sequence>
<dbReference type="STRING" id="6526.A0A2C9LUT7"/>
<evidence type="ECO:0000256" key="4">
    <source>
        <dbReference type="ARBA" id="ARBA00023136"/>
    </source>
</evidence>
<dbReference type="GO" id="GO:0022857">
    <property type="term" value="F:transmembrane transporter activity"/>
    <property type="evidence" value="ECO:0007669"/>
    <property type="project" value="TreeGrafter"/>
</dbReference>
<dbReference type="InterPro" id="IPR036259">
    <property type="entry name" value="MFS_trans_sf"/>
</dbReference>
<evidence type="ECO:0000256" key="5">
    <source>
        <dbReference type="SAM" id="Phobius"/>
    </source>
</evidence>
<dbReference type="EnsemblMetazoa" id="BGLB035214-RA">
    <property type="protein sequence ID" value="BGLB035214-PA"/>
    <property type="gene ID" value="BGLB035214"/>
</dbReference>
<evidence type="ECO:0000313" key="6">
    <source>
        <dbReference type="EnsemblMetazoa" id="BGLB035214-PA"/>
    </source>
</evidence>
<evidence type="ECO:0000256" key="1">
    <source>
        <dbReference type="ARBA" id="ARBA00004141"/>
    </source>
</evidence>
<proteinExistence type="predicted"/>
<feature type="transmembrane region" description="Helical" evidence="5">
    <location>
        <begin position="84"/>
        <end position="102"/>
    </location>
</feature>
<dbReference type="AlphaFoldDB" id="A0A2C9LUT7"/>
<dbReference type="SUPFAM" id="SSF103473">
    <property type="entry name" value="MFS general substrate transporter"/>
    <property type="match status" value="1"/>
</dbReference>
<dbReference type="Proteomes" id="UP000076420">
    <property type="component" value="Unassembled WGS sequence"/>
</dbReference>
<keyword evidence="4 5" id="KW-0472">Membrane</keyword>
<feature type="transmembrane region" description="Helical" evidence="5">
    <location>
        <begin position="15"/>
        <end position="37"/>
    </location>
</feature>
<evidence type="ECO:0008006" key="8">
    <source>
        <dbReference type="Google" id="ProtNLM"/>
    </source>
</evidence>
<evidence type="ECO:0000256" key="3">
    <source>
        <dbReference type="ARBA" id="ARBA00022989"/>
    </source>
</evidence>
<name>A0A2C9LUT7_BIOGL</name>
<gene>
    <name evidence="6" type="primary">106063299</name>
</gene>
<dbReference type="VEuPathDB" id="VectorBase:BGLAX_052067"/>
<dbReference type="PANTHER" id="PTHR11662:SF399">
    <property type="entry name" value="FI19708P1-RELATED"/>
    <property type="match status" value="1"/>
</dbReference>
<comment type="subcellular location">
    <subcellularLocation>
        <location evidence="1">Membrane</location>
        <topology evidence="1">Multi-pass membrane protein</topology>
    </subcellularLocation>
</comment>
<protein>
    <recommendedName>
        <fullName evidence="8">Major facilitator superfamily (MFS) profile domain-containing protein</fullName>
    </recommendedName>
</protein>
<keyword evidence="2 5" id="KW-0812">Transmembrane</keyword>
<evidence type="ECO:0000313" key="7">
    <source>
        <dbReference type="Proteomes" id="UP000076420"/>
    </source>
</evidence>
<reference evidence="6" key="1">
    <citation type="submission" date="2020-05" db="UniProtKB">
        <authorList>
            <consortium name="EnsemblMetazoa"/>
        </authorList>
    </citation>
    <scope>IDENTIFICATION</scope>
    <source>
        <strain evidence="6">BB02</strain>
    </source>
</reference>
<dbReference type="GO" id="GO:0006820">
    <property type="term" value="P:monoatomic anion transport"/>
    <property type="evidence" value="ECO:0007669"/>
    <property type="project" value="TreeGrafter"/>
</dbReference>
<dbReference type="PANTHER" id="PTHR11662">
    <property type="entry name" value="SOLUTE CARRIER FAMILY 17"/>
    <property type="match status" value="1"/>
</dbReference>